<evidence type="ECO:0000256" key="7">
    <source>
        <dbReference type="ARBA" id="ARBA00023010"/>
    </source>
</evidence>
<dbReference type="PANTHER" id="PTHR42982:SF1">
    <property type="entry name" value="SEC-INDEPENDENT PROTEIN TRANSLOCASE PROTEIN TATA"/>
    <property type="match status" value="1"/>
</dbReference>
<keyword evidence="5 9" id="KW-0653">Protein transport</keyword>
<dbReference type="RefSeq" id="WP_162846239.1">
    <property type="nucleotide sequence ID" value="NZ_BAAFHN010000033.1"/>
</dbReference>
<dbReference type="HAMAP" id="MF_00236">
    <property type="entry name" value="TatA_E"/>
    <property type="match status" value="1"/>
</dbReference>
<feature type="compositionally biased region" description="Basic and acidic residues" evidence="10">
    <location>
        <begin position="43"/>
        <end position="53"/>
    </location>
</feature>
<comment type="similarity">
    <text evidence="9">Belongs to the TatA/E family.</text>
</comment>
<gene>
    <name evidence="9 11" type="primary">tatA</name>
    <name evidence="11" type="ORF">NHP164001_13720</name>
</gene>
<evidence type="ECO:0000256" key="9">
    <source>
        <dbReference type="HAMAP-Rule" id="MF_00236"/>
    </source>
</evidence>
<dbReference type="NCBIfam" id="TIGR01411">
    <property type="entry name" value="tatAE"/>
    <property type="match status" value="1"/>
</dbReference>
<keyword evidence="8 9" id="KW-0472">Membrane</keyword>
<accession>A0ABQ0D4T9</accession>
<keyword evidence="3 9" id="KW-1003">Cell membrane</keyword>
<dbReference type="PANTHER" id="PTHR42982">
    <property type="entry name" value="SEC-INDEPENDENT PROTEIN TRANSLOCASE PROTEIN TATA"/>
    <property type="match status" value="1"/>
</dbReference>
<evidence type="ECO:0000256" key="2">
    <source>
        <dbReference type="ARBA" id="ARBA00022448"/>
    </source>
</evidence>
<sequence length="91" mass="10305">MGSMSIWHWLVVLLVIVLLFGAKKIPELAKGLGSGIKTFKKELEDDDDEKKVEQTATQAQQQQKNEKKPEVIEAQVIESNSNIQQKQTEKI</sequence>
<evidence type="ECO:0000313" key="12">
    <source>
        <dbReference type="Proteomes" id="UP001562457"/>
    </source>
</evidence>
<evidence type="ECO:0000256" key="8">
    <source>
        <dbReference type="ARBA" id="ARBA00023136"/>
    </source>
</evidence>
<evidence type="ECO:0000256" key="6">
    <source>
        <dbReference type="ARBA" id="ARBA00022989"/>
    </source>
</evidence>
<comment type="function">
    <text evidence="9">Part of the twin-arginine translocation (Tat) system that transports large folded proteins containing a characteristic twin-arginine motif in their signal peptide across membranes. TatA could form the protein-conducting channel of the Tat system.</text>
</comment>
<dbReference type="InterPro" id="IPR006312">
    <property type="entry name" value="TatA/E"/>
</dbReference>
<protein>
    <recommendedName>
        <fullName evidence="9">Sec-independent protein translocase protein TatA</fullName>
    </recommendedName>
</protein>
<proteinExistence type="inferred from homology"/>
<organism evidence="11 12">
    <name type="scientific">Helicobacter trogontum</name>
    <dbReference type="NCBI Taxonomy" id="50960"/>
    <lineage>
        <taxon>Bacteria</taxon>
        <taxon>Pseudomonadati</taxon>
        <taxon>Campylobacterota</taxon>
        <taxon>Epsilonproteobacteria</taxon>
        <taxon>Campylobacterales</taxon>
        <taxon>Helicobacteraceae</taxon>
        <taxon>Helicobacter</taxon>
    </lineage>
</organism>
<evidence type="ECO:0000256" key="3">
    <source>
        <dbReference type="ARBA" id="ARBA00022475"/>
    </source>
</evidence>
<keyword evidence="4 9" id="KW-0812">Transmembrane</keyword>
<comment type="caution">
    <text evidence="11">The sequence shown here is derived from an EMBL/GenBank/DDBJ whole genome shotgun (WGS) entry which is preliminary data.</text>
</comment>
<dbReference type="Proteomes" id="UP001562457">
    <property type="component" value="Unassembled WGS sequence"/>
</dbReference>
<keyword evidence="2 9" id="KW-0813">Transport</keyword>
<keyword evidence="7 9" id="KW-0811">Translocation</keyword>
<name>A0ABQ0D4T9_9HELI</name>
<feature type="region of interest" description="Disordered" evidence="10">
    <location>
        <begin position="43"/>
        <end position="70"/>
    </location>
</feature>
<dbReference type="Gene3D" id="1.20.5.3310">
    <property type="match status" value="1"/>
</dbReference>
<dbReference type="Pfam" id="PF02416">
    <property type="entry name" value="TatA_B_E"/>
    <property type="match status" value="1"/>
</dbReference>
<keyword evidence="12" id="KW-1185">Reference proteome</keyword>
<feature type="compositionally biased region" description="Low complexity" evidence="10">
    <location>
        <begin position="54"/>
        <end position="63"/>
    </location>
</feature>
<reference evidence="11 12" key="1">
    <citation type="submission" date="2024-06" db="EMBL/GenBank/DDBJ databases">
        <title>Draft genome sequence of Helicobacter trogontum NHP16-4001.</title>
        <authorList>
            <person name="Rimbara E."/>
            <person name="Suzuki M."/>
        </authorList>
    </citation>
    <scope>NUCLEOTIDE SEQUENCE [LARGE SCALE GENOMIC DNA]</scope>
    <source>
        <strain evidence="11 12">NHP16-4001</strain>
    </source>
</reference>
<evidence type="ECO:0000256" key="10">
    <source>
        <dbReference type="SAM" id="MobiDB-lite"/>
    </source>
</evidence>
<evidence type="ECO:0000256" key="5">
    <source>
        <dbReference type="ARBA" id="ARBA00022927"/>
    </source>
</evidence>
<evidence type="ECO:0000256" key="1">
    <source>
        <dbReference type="ARBA" id="ARBA00004162"/>
    </source>
</evidence>
<comment type="subunit">
    <text evidence="9">Forms a complex with TatC.</text>
</comment>
<feature type="transmembrane region" description="Helical" evidence="9">
    <location>
        <begin position="6"/>
        <end position="22"/>
    </location>
</feature>
<evidence type="ECO:0000256" key="4">
    <source>
        <dbReference type="ARBA" id="ARBA00022692"/>
    </source>
</evidence>
<comment type="subcellular location">
    <subcellularLocation>
        <location evidence="1 9">Cell membrane</location>
        <topology evidence="1 9">Single-pass membrane protein</topology>
    </subcellularLocation>
</comment>
<dbReference type="EMBL" id="BAAFHN010000033">
    <property type="protein sequence ID" value="GAB0173353.1"/>
    <property type="molecule type" value="Genomic_DNA"/>
</dbReference>
<dbReference type="InterPro" id="IPR003369">
    <property type="entry name" value="TatA/B/E"/>
</dbReference>
<evidence type="ECO:0000313" key="11">
    <source>
        <dbReference type="EMBL" id="GAB0173353.1"/>
    </source>
</evidence>
<keyword evidence="6 9" id="KW-1133">Transmembrane helix</keyword>
<dbReference type="NCBIfam" id="NF001854">
    <property type="entry name" value="PRK00575.1"/>
    <property type="match status" value="1"/>
</dbReference>